<dbReference type="EMBL" id="CP036402">
    <property type="protein sequence ID" value="QBI20198.1"/>
    <property type="molecule type" value="Genomic_DNA"/>
</dbReference>
<gene>
    <name evidence="5" type="ORF">ER308_11895</name>
</gene>
<dbReference type="InterPro" id="IPR046335">
    <property type="entry name" value="LacI/GalR-like_sensor"/>
</dbReference>
<dbReference type="KEGG" id="erz:ER308_11895"/>
<dbReference type="OrthoDB" id="37081at2"/>
<organism evidence="5 6">
    <name type="scientific">Egibacter rhizosphaerae</name>
    <dbReference type="NCBI Taxonomy" id="1670831"/>
    <lineage>
        <taxon>Bacteria</taxon>
        <taxon>Bacillati</taxon>
        <taxon>Actinomycetota</taxon>
        <taxon>Nitriliruptoria</taxon>
        <taxon>Egibacterales</taxon>
        <taxon>Egibacteraceae</taxon>
        <taxon>Egibacter</taxon>
    </lineage>
</organism>
<dbReference type="InterPro" id="IPR028082">
    <property type="entry name" value="Peripla_BP_I"/>
</dbReference>
<dbReference type="GO" id="GO:0003700">
    <property type="term" value="F:DNA-binding transcription factor activity"/>
    <property type="evidence" value="ECO:0007669"/>
    <property type="project" value="TreeGrafter"/>
</dbReference>
<feature type="domain" description="HTH lacI-type" evidence="4">
    <location>
        <begin position="4"/>
        <end position="58"/>
    </location>
</feature>
<evidence type="ECO:0000259" key="4">
    <source>
        <dbReference type="PROSITE" id="PS50932"/>
    </source>
</evidence>
<dbReference type="InterPro" id="IPR010982">
    <property type="entry name" value="Lambda_DNA-bd_dom_sf"/>
</dbReference>
<dbReference type="PRINTS" id="PR00036">
    <property type="entry name" value="HTHLACI"/>
</dbReference>
<dbReference type="Pfam" id="PF00356">
    <property type="entry name" value="LacI"/>
    <property type="match status" value="1"/>
</dbReference>
<dbReference type="CDD" id="cd06293">
    <property type="entry name" value="PBP1_LacI-like"/>
    <property type="match status" value="1"/>
</dbReference>
<evidence type="ECO:0000256" key="2">
    <source>
        <dbReference type="ARBA" id="ARBA00023125"/>
    </source>
</evidence>
<reference evidence="5 6" key="1">
    <citation type="submission" date="2019-01" db="EMBL/GenBank/DDBJ databases">
        <title>Egibacter rhizosphaerae EGI 80759T.</title>
        <authorList>
            <person name="Chen D.-D."/>
            <person name="Tian Y."/>
            <person name="Jiao J.-Y."/>
            <person name="Zhang X.-T."/>
            <person name="Zhang Y.-G."/>
            <person name="Zhang Y."/>
            <person name="Xiao M."/>
            <person name="Shu W.-S."/>
            <person name="Li W.-J."/>
        </authorList>
    </citation>
    <scope>NUCLEOTIDE SEQUENCE [LARGE SCALE GENOMIC DNA]</scope>
    <source>
        <strain evidence="5 6">EGI 80759</strain>
    </source>
</reference>
<evidence type="ECO:0000256" key="1">
    <source>
        <dbReference type="ARBA" id="ARBA00023015"/>
    </source>
</evidence>
<keyword evidence="6" id="KW-1185">Reference proteome</keyword>
<dbReference type="PROSITE" id="PS50932">
    <property type="entry name" value="HTH_LACI_2"/>
    <property type="match status" value="1"/>
</dbReference>
<dbReference type="AlphaFoldDB" id="A0A411YG50"/>
<protein>
    <submittedName>
        <fullName evidence="5">LacI family transcriptional regulator</fullName>
    </submittedName>
</protein>
<evidence type="ECO:0000313" key="6">
    <source>
        <dbReference type="Proteomes" id="UP000291469"/>
    </source>
</evidence>
<dbReference type="SUPFAM" id="SSF47413">
    <property type="entry name" value="lambda repressor-like DNA-binding domains"/>
    <property type="match status" value="1"/>
</dbReference>
<keyword evidence="2" id="KW-0238">DNA-binding</keyword>
<dbReference type="CDD" id="cd01392">
    <property type="entry name" value="HTH_LacI"/>
    <property type="match status" value="1"/>
</dbReference>
<proteinExistence type="predicted"/>
<dbReference type="Proteomes" id="UP000291469">
    <property type="component" value="Chromosome"/>
</dbReference>
<dbReference type="Gene3D" id="1.10.260.40">
    <property type="entry name" value="lambda repressor-like DNA-binding domains"/>
    <property type="match status" value="1"/>
</dbReference>
<dbReference type="InterPro" id="IPR000843">
    <property type="entry name" value="HTH_LacI"/>
</dbReference>
<dbReference type="PROSITE" id="PS00356">
    <property type="entry name" value="HTH_LACI_1"/>
    <property type="match status" value="1"/>
</dbReference>
<evidence type="ECO:0000313" key="5">
    <source>
        <dbReference type="EMBL" id="QBI20198.1"/>
    </source>
</evidence>
<dbReference type="PANTHER" id="PTHR30146">
    <property type="entry name" value="LACI-RELATED TRANSCRIPTIONAL REPRESSOR"/>
    <property type="match status" value="1"/>
</dbReference>
<dbReference type="SUPFAM" id="SSF53822">
    <property type="entry name" value="Periplasmic binding protein-like I"/>
    <property type="match status" value="1"/>
</dbReference>
<sequence length="340" mass="36353">MRSSSIHDVARRAGVSVGTVSNVLNHPELVAAATRGRVESAMSELGYVLNGSARNLRTGRSNIIGLVVLDVRNPFFTEVARGAEDAANEHGYAVMLCNSDDSEDKEAHYLRELEQQRAMGALITPVSTSPELLDAMVARGLRAVLLDHPSPTGERCSVAVDDVRGGELAAAHLLEQGHETLAVINGPRSIQQCEDRREGVRRAVAIAGGDPDTDVVELEIESLNAPGGEAAATQLVEHRPSPTGVVCVNDLVALGALRGLRSHGYDVPGDVSIIGYDDVEFASALRVPLTTVRQPKYRLGRAAAELLLEETGDPDHTHQQVLFYPELIVRESSAPATART</sequence>
<dbReference type="Gene3D" id="3.40.50.2300">
    <property type="match status" value="2"/>
</dbReference>
<dbReference type="PANTHER" id="PTHR30146:SF109">
    <property type="entry name" value="HTH-TYPE TRANSCRIPTIONAL REGULATOR GALS"/>
    <property type="match status" value="1"/>
</dbReference>
<dbReference type="SMART" id="SM00354">
    <property type="entry name" value="HTH_LACI"/>
    <property type="match status" value="1"/>
</dbReference>
<dbReference type="Pfam" id="PF13377">
    <property type="entry name" value="Peripla_BP_3"/>
    <property type="match status" value="1"/>
</dbReference>
<accession>A0A411YG50</accession>
<name>A0A411YG50_9ACTN</name>
<keyword evidence="3" id="KW-0804">Transcription</keyword>
<dbReference type="GO" id="GO:0000976">
    <property type="term" value="F:transcription cis-regulatory region binding"/>
    <property type="evidence" value="ECO:0007669"/>
    <property type="project" value="TreeGrafter"/>
</dbReference>
<evidence type="ECO:0000256" key="3">
    <source>
        <dbReference type="ARBA" id="ARBA00023163"/>
    </source>
</evidence>
<keyword evidence="1" id="KW-0805">Transcription regulation</keyword>
<dbReference type="RefSeq" id="WP_131155195.1">
    <property type="nucleotide sequence ID" value="NZ_CP036402.1"/>
</dbReference>